<evidence type="ECO:0000313" key="1">
    <source>
        <dbReference type="EMBL" id="GBP84159.1"/>
    </source>
</evidence>
<dbReference type="EMBL" id="BGZK01001662">
    <property type="protein sequence ID" value="GBP84159.1"/>
    <property type="molecule type" value="Genomic_DNA"/>
</dbReference>
<protein>
    <submittedName>
        <fullName evidence="1">Uncharacterized protein</fullName>
    </submittedName>
</protein>
<name>A0A4C1ZB45_EUMVA</name>
<sequence length="96" mass="10879">MERGDLNSRAGRATRCTGARTYAFTLHTASRNEQAISFVVMSLGVPPDDMLKVEGNGVRPVLEKTQRENIFSSPAGYYTWVEISWSPIVWLSNHYW</sequence>
<evidence type="ECO:0000313" key="2">
    <source>
        <dbReference type="Proteomes" id="UP000299102"/>
    </source>
</evidence>
<keyword evidence="2" id="KW-1185">Reference proteome</keyword>
<gene>
    <name evidence="1" type="ORF">EVAR_36676_1</name>
</gene>
<comment type="caution">
    <text evidence="1">The sequence shown here is derived from an EMBL/GenBank/DDBJ whole genome shotgun (WGS) entry which is preliminary data.</text>
</comment>
<accession>A0A4C1ZB45</accession>
<dbReference type="Proteomes" id="UP000299102">
    <property type="component" value="Unassembled WGS sequence"/>
</dbReference>
<proteinExistence type="predicted"/>
<dbReference type="AlphaFoldDB" id="A0A4C1ZB45"/>
<reference evidence="1 2" key="1">
    <citation type="journal article" date="2019" name="Commun. Biol.">
        <title>The bagworm genome reveals a unique fibroin gene that provides high tensile strength.</title>
        <authorList>
            <person name="Kono N."/>
            <person name="Nakamura H."/>
            <person name="Ohtoshi R."/>
            <person name="Tomita M."/>
            <person name="Numata K."/>
            <person name="Arakawa K."/>
        </authorList>
    </citation>
    <scope>NUCLEOTIDE SEQUENCE [LARGE SCALE GENOMIC DNA]</scope>
</reference>
<organism evidence="1 2">
    <name type="scientific">Eumeta variegata</name>
    <name type="common">Bagworm moth</name>
    <name type="synonym">Eumeta japonica</name>
    <dbReference type="NCBI Taxonomy" id="151549"/>
    <lineage>
        <taxon>Eukaryota</taxon>
        <taxon>Metazoa</taxon>
        <taxon>Ecdysozoa</taxon>
        <taxon>Arthropoda</taxon>
        <taxon>Hexapoda</taxon>
        <taxon>Insecta</taxon>
        <taxon>Pterygota</taxon>
        <taxon>Neoptera</taxon>
        <taxon>Endopterygota</taxon>
        <taxon>Lepidoptera</taxon>
        <taxon>Glossata</taxon>
        <taxon>Ditrysia</taxon>
        <taxon>Tineoidea</taxon>
        <taxon>Psychidae</taxon>
        <taxon>Oiketicinae</taxon>
        <taxon>Eumeta</taxon>
    </lineage>
</organism>